<comment type="subcellular location">
    <subcellularLocation>
        <location evidence="1">Cell outer membrane</location>
    </subcellularLocation>
</comment>
<sequence length="763" mass="82644" precursor="true">MVLRRKSIAYFLRLAAAGAIAILASPAFAQSALLPAGFFDNVPESGPNRPASIEADTLSFDGNTGTITASGNVIVHYEGYDGAGDSLVFNQGTGMMTFIGNVRMRDPQGVVYTTDRIDMTGGFKKAILDGLTLRTPAGTLVTADSVDYGQALQTILLDTKYSPCGDCIDSKGRRIGWQVFSKKVTYVKADKKIYLEQSRLELLGIPMAWIPWLALNDPTQPSKQAIRTPKFAYGEEFGFALTVPYSIALDADTDLFFLPTITSRQGLMAGAEWIHRFDNGEVSIKGEVIRQANPGDFGTEPGNREWRGAIQTSGRFTPTSEWTWGWNYTTFTDPYFLTDYALVESKNSVNEVYATHLSEHQYGDVRVQQFNLLASTSQDQQALLLPNARYEGVLNLDNGLGQVALSSRLIGLQRNADDTDSANGVPYVYGYAGRKVHGVVQGSWQKQVVGPGGLLFTPYVGLRGDAAMFDSASADPTAPPDQTLFSITPIAALDVRWPLMATAGATSHIVEPIGQLVFRGSNTTLAGITNDDAQSFVFDDSNLFSFNRFSGYDRQETGLRANVGVRYQANLGDDSWVELLAGQSFHLAGTNAFATADASQVGNAASSGLGSDASYMVAGVRGSLWNIYRAGAKVQFDPGAGQLTRAAAAAGFSNYGYTADLEYVYLRANPALGVDDDQHEIGAVVGAPVPLPWLDYWRVRAGLYWDLATNQWLEMQGGLYYDDGYLSYGANVTRTGPTASTANDTRFLFSFRLRGPDGADFAL</sequence>
<dbReference type="PANTHER" id="PTHR30189">
    <property type="entry name" value="LPS-ASSEMBLY PROTEIN"/>
    <property type="match status" value="1"/>
</dbReference>
<evidence type="ECO:0000256" key="1">
    <source>
        <dbReference type="HAMAP-Rule" id="MF_01411"/>
    </source>
</evidence>
<evidence type="ECO:0000313" key="3">
    <source>
        <dbReference type="Proteomes" id="UP000321062"/>
    </source>
</evidence>
<comment type="function">
    <text evidence="1">Involved in the assembly of lipopolysaccharide (LPS) at the surface of the outer membrane.</text>
</comment>
<comment type="caution">
    <text evidence="1">Lacks conserved residue(s) required for the propagation of feature annotation.</text>
</comment>
<protein>
    <recommendedName>
        <fullName evidence="1">LPS-assembly protein LptD</fullName>
    </recommendedName>
</protein>
<dbReference type="Pfam" id="PF04453">
    <property type="entry name" value="LptD"/>
    <property type="match status" value="1"/>
</dbReference>
<dbReference type="InterPro" id="IPR007543">
    <property type="entry name" value="LptD_C"/>
</dbReference>
<dbReference type="PANTHER" id="PTHR30189:SF1">
    <property type="entry name" value="LPS-ASSEMBLY PROTEIN LPTD"/>
    <property type="match status" value="1"/>
</dbReference>
<reference evidence="2 3" key="1">
    <citation type="journal article" date="2015" name="Int. J. Syst. Evol. Microbiol.">
        <title>Youhaiella tibetensis gen. nov., sp. nov., isolated from subsurface sediment.</title>
        <authorList>
            <person name="Wang Y.X."/>
            <person name="Huang F.Q."/>
            <person name="Nogi Y."/>
            <person name="Pang S.J."/>
            <person name="Wang P.K."/>
            <person name="Lv J."/>
        </authorList>
    </citation>
    <scope>NUCLEOTIDE SEQUENCE [LARGE SCALE GENOMIC DNA]</scope>
    <source>
        <strain evidence="3">fig4</strain>
    </source>
</reference>
<proteinExistence type="inferred from homology"/>
<dbReference type="HAMAP" id="MF_01411">
    <property type="entry name" value="LPS_assembly_LptD"/>
    <property type="match status" value="1"/>
</dbReference>
<keyword evidence="1" id="KW-0732">Signal</keyword>
<dbReference type="InterPro" id="IPR050218">
    <property type="entry name" value="LptD"/>
</dbReference>
<comment type="similarity">
    <text evidence="1">Belongs to the LptD family.</text>
</comment>
<name>A0A5B9DNI2_9HYPH</name>
<dbReference type="GO" id="GO:1990351">
    <property type="term" value="C:transporter complex"/>
    <property type="evidence" value="ECO:0007669"/>
    <property type="project" value="TreeGrafter"/>
</dbReference>
<evidence type="ECO:0000313" key="2">
    <source>
        <dbReference type="EMBL" id="QEE20259.1"/>
    </source>
</evidence>
<accession>A0A5B9DNI2</accession>
<feature type="signal peptide" evidence="1">
    <location>
        <begin position="1"/>
        <end position="29"/>
    </location>
</feature>
<dbReference type="InterPro" id="IPR020889">
    <property type="entry name" value="LipoPS_assembly_LptD"/>
</dbReference>
<keyword evidence="3" id="KW-1185">Reference proteome</keyword>
<organism evidence="2 3">
    <name type="scientific">Paradevosia tibetensis</name>
    <dbReference type="NCBI Taxonomy" id="1447062"/>
    <lineage>
        <taxon>Bacteria</taxon>
        <taxon>Pseudomonadati</taxon>
        <taxon>Pseudomonadota</taxon>
        <taxon>Alphaproteobacteria</taxon>
        <taxon>Hyphomicrobiales</taxon>
        <taxon>Devosiaceae</taxon>
        <taxon>Paradevosia</taxon>
    </lineage>
</organism>
<keyword evidence="1" id="KW-0472">Membrane</keyword>
<dbReference type="Proteomes" id="UP000321062">
    <property type="component" value="Chromosome"/>
</dbReference>
<dbReference type="AlphaFoldDB" id="A0A5B9DNI2"/>
<dbReference type="EMBL" id="CP041690">
    <property type="protein sequence ID" value="QEE20259.1"/>
    <property type="molecule type" value="Genomic_DNA"/>
</dbReference>
<dbReference type="GO" id="GO:0009279">
    <property type="term" value="C:cell outer membrane"/>
    <property type="evidence" value="ECO:0007669"/>
    <property type="project" value="UniProtKB-SubCell"/>
</dbReference>
<dbReference type="GO" id="GO:0015920">
    <property type="term" value="P:lipopolysaccharide transport"/>
    <property type="evidence" value="ECO:0007669"/>
    <property type="project" value="InterPro"/>
</dbReference>
<dbReference type="KEGG" id="yti:FNA67_08765"/>
<dbReference type="Gene3D" id="2.60.450.10">
    <property type="entry name" value="Lipopolysaccharide (LPS) transport protein A like domain"/>
    <property type="match status" value="1"/>
</dbReference>
<dbReference type="OrthoDB" id="9760225at2"/>
<keyword evidence="1" id="KW-0998">Cell outer membrane</keyword>
<feature type="chain" id="PRO_5041749406" description="LPS-assembly protein LptD" evidence="1">
    <location>
        <begin position="30"/>
        <end position="763"/>
    </location>
</feature>
<comment type="subunit">
    <text evidence="1">Component of the lipopolysaccharide transport and assembly complex.</text>
</comment>
<gene>
    <name evidence="1" type="primary">lptD</name>
    <name evidence="2" type="ORF">FNA67_08765</name>
</gene>
<dbReference type="GO" id="GO:0043165">
    <property type="term" value="P:Gram-negative-bacterium-type cell outer membrane assembly"/>
    <property type="evidence" value="ECO:0007669"/>
    <property type="project" value="UniProtKB-UniRule"/>
</dbReference>
<dbReference type="RefSeq" id="WP_147655772.1">
    <property type="nucleotide sequence ID" value="NZ_BMFM01000001.1"/>
</dbReference>